<reference evidence="2" key="1">
    <citation type="submission" date="2021-01" db="EMBL/GenBank/DDBJ databases">
        <title>Adiantum capillus-veneris genome.</title>
        <authorList>
            <person name="Fang Y."/>
            <person name="Liao Q."/>
        </authorList>
    </citation>
    <scope>NUCLEOTIDE SEQUENCE</scope>
    <source>
        <strain evidence="2">H3</strain>
        <tissue evidence="2">Leaf</tissue>
    </source>
</reference>
<sequence length="105" mass="11435">MMLCPSRDYVKLFSSKHSITTVSSMLFPMHAKGALPRLTASLPAMHPPPSVKSNLALILRNCLPLATALSLKLSLKHSFANPCLLLLLIFCVNTFHIAGVRLPTP</sequence>
<gene>
    <name evidence="2" type="ORF">GOP47_0010809</name>
</gene>
<keyword evidence="1" id="KW-1133">Transmembrane helix</keyword>
<feature type="transmembrane region" description="Helical" evidence="1">
    <location>
        <begin position="79"/>
        <end position="99"/>
    </location>
</feature>
<proteinExistence type="predicted"/>
<comment type="caution">
    <text evidence="2">The sequence shown here is derived from an EMBL/GenBank/DDBJ whole genome shotgun (WGS) entry which is preliminary data.</text>
</comment>
<evidence type="ECO:0000313" key="2">
    <source>
        <dbReference type="EMBL" id="KAI5074848.1"/>
    </source>
</evidence>
<dbReference type="Proteomes" id="UP000886520">
    <property type="component" value="Chromosome 10"/>
</dbReference>
<keyword evidence="3" id="KW-1185">Reference proteome</keyword>
<evidence type="ECO:0000256" key="1">
    <source>
        <dbReference type="SAM" id="Phobius"/>
    </source>
</evidence>
<dbReference type="AlphaFoldDB" id="A0A9D4UVM6"/>
<protein>
    <submittedName>
        <fullName evidence="2">Uncharacterized protein</fullName>
    </submittedName>
</protein>
<keyword evidence="1" id="KW-0472">Membrane</keyword>
<keyword evidence="1" id="KW-0812">Transmembrane</keyword>
<evidence type="ECO:0000313" key="3">
    <source>
        <dbReference type="Proteomes" id="UP000886520"/>
    </source>
</evidence>
<organism evidence="2 3">
    <name type="scientific">Adiantum capillus-veneris</name>
    <name type="common">Maidenhair fern</name>
    <dbReference type="NCBI Taxonomy" id="13818"/>
    <lineage>
        <taxon>Eukaryota</taxon>
        <taxon>Viridiplantae</taxon>
        <taxon>Streptophyta</taxon>
        <taxon>Embryophyta</taxon>
        <taxon>Tracheophyta</taxon>
        <taxon>Polypodiopsida</taxon>
        <taxon>Polypodiidae</taxon>
        <taxon>Polypodiales</taxon>
        <taxon>Pteridineae</taxon>
        <taxon>Pteridaceae</taxon>
        <taxon>Vittarioideae</taxon>
        <taxon>Adiantum</taxon>
    </lineage>
</organism>
<name>A0A9D4UVM6_ADICA</name>
<accession>A0A9D4UVM6</accession>
<dbReference type="EMBL" id="JABFUD020000010">
    <property type="protein sequence ID" value="KAI5074848.1"/>
    <property type="molecule type" value="Genomic_DNA"/>
</dbReference>